<dbReference type="EMBL" id="BLXT01007055">
    <property type="protein sequence ID" value="GFO36360.1"/>
    <property type="molecule type" value="Genomic_DNA"/>
</dbReference>
<comment type="caution">
    <text evidence="1">The sequence shown here is derived from an EMBL/GenBank/DDBJ whole genome shotgun (WGS) entry which is preliminary data.</text>
</comment>
<organism evidence="1 2">
    <name type="scientific">Plakobranchus ocellatus</name>
    <dbReference type="NCBI Taxonomy" id="259542"/>
    <lineage>
        <taxon>Eukaryota</taxon>
        <taxon>Metazoa</taxon>
        <taxon>Spiralia</taxon>
        <taxon>Lophotrochozoa</taxon>
        <taxon>Mollusca</taxon>
        <taxon>Gastropoda</taxon>
        <taxon>Heterobranchia</taxon>
        <taxon>Euthyneura</taxon>
        <taxon>Panpulmonata</taxon>
        <taxon>Sacoglossa</taxon>
        <taxon>Placobranchoidea</taxon>
        <taxon>Plakobranchidae</taxon>
        <taxon>Plakobranchus</taxon>
    </lineage>
</organism>
<sequence length="185" mass="19894">MQFALSGGVGGTVACESALRSAGTLPSRVRAPPSAPRPDGGPQNLRSPCCGLAIYKNRPWQRLRASCCCWFGHPKSLVCLDLLSWRRAKHNLRVRIIHNVKLEEKKSTQTNKMALKLGSCPVWKGGIVDSEPALTSAGIFLSRVRAPPEAPWPVGGPESLRSPSCGLDTKKCNAILPGTDIDSLN</sequence>
<keyword evidence="2" id="KW-1185">Reference proteome</keyword>
<proteinExistence type="predicted"/>
<dbReference type="AlphaFoldDB" id="A0AAV4CWX8"/>
<gene>
    <name evidence="1" type="ORF">PoB_006286500</name>
</gene>
<name>A0AAV4CWX8_9GAST</name>
<evidence type="ECO:0000313" key="1">
    <source>
        <dbReference type="EMBL" id="GFO36360.1"/>
    </source>
</evidence>
<protein>
    <submittedName>
        <fullName evidence="1">Uncharacterized protein</fullName>
    </submittedName>
</protein>
<reference evidence="1 2" key="1">
    <citation type="journal article" date="2021" name="Elife">
        <title>Chloroplast acquisition without the gene transfer in kleptoplastic sea slugs, Plakobranchus ocellatus.</title>
        <authorList>
            <person name="Maeda T."/>
            <person name="Takahashi S."/>
            <person name="Yoshida T."/>
            <person name="Shimamura S."/>
            <person name="Takaki Y."/>
            <person name="Nagai Y."/>
            <person name="Toyoda A."/>
            <person name="Suzuki Y."/>
            <person name="Arimoto A."/>
            <person name="Ishii H."/>
            <person name="Satoh N."/>
            <person name="Nishiyama T."/>
            <person name="Hasebe M."/>
            <person name="Maruyama T."/>
            <person name="Minagawa J."/>
            <person name="Obokata J."/>
            <person name="Shigenobu S."/>
        </authorList>
    </citation>
    <scope>NUCLEOTIDE SEQUENCE [LARGE SCALE GENOMIC DNA]</scope>
</reference>
<dbReference type="Proteomes" id="UP000735302">
    <property type="component" value="Unassembled WGS sequence"/>
</dbReference>
<accession>A0AAV4CWX8</accession>
<evidence type="ECO:0000313" key="2">
    <source>
        <dbReference type="Proteomes" id="UP000735302"/>
    </source>
</evidence>